<protein>
    <submittedName>
        <fullName evidence="1">Uncharacterized protein</fullName>
    </submittedName>
</protein>
<reference evidence="1 2" key="1">
    <citation type="submission" date="2019-12" db="EMBL/GenBank/DDBJ databases">
        <title>Isolation and characterization of three novel carbon monoxide-oxidizing members of Halobacteria from salione crusts and soils.</title>
        <authorList>
            <person name="Myers M.R."/>
            <person name="King G.M."/>
        </authorList>
    </citation>
    <scope>NUCLEOTIDE SEQUENCE [LARGE SCALE GENOMIC DNA]</scope>
    <source>
        <strain evidence="1 2">PCN9</strain>
    </source>
</reference>
<comment type="caution">
    <text evidence="1">The sequence shown here is derived from an EMBL/GenBank/DDBJ whole genome shotgun (WGS) entry which is preliminary data.</text>
</comment>
<evidence type="ECO:0000313" key="2">
    <source>
        <dbReference type="Proteomes" id="UP000471521"/>
    </source>
</evidence>
<gene>
    <name evidence="1" type="ORF">GRX66_06695</name>
</gene>
<dbReference type="EMBL" id="WUUU01000036">
    <property type="protein sequence ID" value="MXR20306.1"/>
    <property type="molecule type" value="Genomic_DNA"/>
</dbReference>
<name>A0A6B0SIE7_9EURY</name>
<accession>A0A6B0SIE7</accession>
<keyword evidence="2" id="KW-1185">Reference proteome</keyword>
<dbReference type="AlphaFoldDB" id="A0A6B0SIE7"/>
<dbReference type="RefSeq" id="WP_159525860.1">
    <property type="nucleotide sequence ID" value="NZ_WUUU01000036.1"/>
</dbReference>
<proteinExistence type="predicted"/>
<organism evidence="1 2">
    <name type="scientific">Halobacterium bonnevillei</name>
    <dbReference type="NCBI Taxonomy" id="2692200"/>
    <lineage>
        <taxon>Archaea</taxon>
        <taxon>Methanobacteriati</taxon>
        <taxon>Methanobacteriota</taxon>
        <taxon>Stenosarchaea group</taxon>
        <taxon>Halobacteria</taxon>
        <taxon>Halobacteriales</taxon>
        <taxon>Halobacteriaceae</taxon>
        <taxon>Halobacterium</taxon>
    </lineage>
</organism>
<evidence type="ECO:0000313" key="1">
    <source>
        <dbReference type="EMBL" id="MXR20306.1"/>
    </source>
</evidence>
<sequence>MTEQSVPRSTCLPSAMTMVLERRSDILKQQWEERLSNASNPSEEEHARQMLDAVDSFQEEHSDPAKCVVCGNTAVSGTSIVIDGSSRTVWFCESCLGRVEEIVEGRSDSLLELLSEELADQSH</sequence>
<dbReference type="Proteomes" id="UP000471521">
    <property type="component" value="Unassembled WGS sequence"/>
</dbReference>